<dbReference type="AlphaFoldDB" id="A0A0K2UQL6"/>
<accession>A0A0K2UQL6</accession>
<dbReference type="SMART" id="SM00248">
    <property type="entry name" value="ANK"/>
    <property type="match status" value="6"/>
</dbReference>
<keyword evidence="1" id="KW-0677">Repeat</keyword>
<dbReference type="Pfam" id="PF13606">
    <property type="entry name" value="Ank_3"/>
    <property type="match status" value="1"/>
</dbReference>
<dbReference type="OrthoDB" id="6354997at2759"/>
<protein>
    <submittedName>
        <fullName evidence="4">Uncharacterized protein</fullName>
    </submittedName>
</protein>
<dbReference type="EMBL" id="HACA01022979">
    <property type="protein sequence ID" value="CDW40340.1"/>
    <property type="molecule type" value="Transcribed_RNA"/>
</dbReference>
<evidence type="ECO:0000256" key="2">
    <source>
        <dbReference type="ARBA" id="ARBA00023043"/>
    </source>
</evidence>
<feature type="repeat" description="ANK" evidence="3">
    <location>
        <begin position="94"/>
        <end position="117"/>
    </location>
</feature>
<dbReference type="KEGG" id="lsm:121120228"/>
<dbReference type="SUPFAM" id="SSF48403">
    <property type="entry name" value="Ankyrin repeat"/>
    <property type="match status" value="1"/>
</dbReference>
<evidence type="ECO:0000256" key="3">
    <source>
        <dbReference type="PROSITE-ProRule" id="PRU00023"/>
    </source>
</evidence>
<dbReference type="Pfam" id="PF12796">
    <property type="entry name" value="Ank_2"/>
    <property type="match status" value="2"/>
</dbReference>
<dbReference type="PROSITE" id="PS50088">
    <property type="entry name" value="ANK_REPEAT"/>
    <property type="match status" value="2"/>
</dbReference>
<dbReference type="InterPro" id="IPR002110">
    <property type="entry name" value="Ankyrin_rpt"/>
</dbReference>
<dbReference type="GeneID" id="121120228"/>
<keyword evidence="2 3" id="KW-0040">ANK repeat</keyword>
<dbReference type="Gene3D" id="1.25.40.20">
    <property type="entry name" value="Ankyrin repeat-containing domain"/>
    <property type="match status" value="2"/>
</dbReference>
<dbReference type="PANTHER" id="PTHR24173:SF74">
    <property type="entry name" value="ANKYRIN REPEAT DOMAIN-CONTAINING PROTEIN 16"/>
    <property type="match status" value="1"/>
</dbReference>
<organism evidence="4">
    <name type="scientific">Lepeophtheirus salmonis</name>
    <name type="common">Salmon louse</name>
    <name type="synonym">Caligus salmonis</name>
    <dbReference type="NCBI Taxonomy" id="72036"/>
    <lineage>
        <taxon>Eukaryota</taxon>
        <taxon>Metazoa</taxon>
        <taxon>Ecdysozoa</taxon>
        <taxon>Arthropoda</taxon>
        <taxon>Crustacea</taxon>
        <taxon>Multicrustacea</taxon>
        <taxon>Hexanauplia</taxon>
        <taxon>Copepoda</taxon>
        <taxon>Siphonostomatoida</taxon>
        <taxon>Caligidae</taxon>
        <taxon>Lepeophtheirus</taxon>
    </lineage>
</organism>
<proteinExistence type="predicted"/>
<dbReference type="InterPro" id="IPR036770">
    <property type="entry name" value="Ankyrin_rpt-contain_sf"/>
</dbReference>
<reference evidence="4" key="1">
    <citation type="submission" date="2014-05" db="EMBL/GenBank/DDBJ databases">
        <authorList>
            <person name="Chronopoulou M."/>
        </authorList>
    </citation>
    <scope>NUCLEOTIDE SEQUENCE</scope>
    <source>
        <tissue evidence="4">Whole organism</tissue>
    </source>
</reference>
<evidence type="ECO:0000313" key="4">
    <source>
        <dbReference type="EMBL" id="CDW40340.1"/>
    </source>
</evidence>
<feature type="repeat" description="ANK" evidence="3">
    <location>
        <begin position="229"/>
        <end position="261"/>
    </location>
</feature>
<dbReference type="PROSITE" id="PS50297">
    <property type="entry name" value="ANK_REP_REGION"/>
    <property type="match status" value="1"/>
</dbReference>
<dbReference type="PANTHER" id="PTHR24173">
    <property type="entry name" value="ANKYRIN REPEAT CONTAINING"/>
    <property type="match status" value="1"/>
</dbReference>
<dbReference type="RefSeq" id="XP_040570999.1">
    <property type="nucleotide sequence ID" value="XM_040715065.2"/>
</dbReference>
<evidence type="ECO:0000256" key="1">
    <source>
        <dbReference type="ARBA" id="ARBA00022737"/>
    </source>
</evidence>
<name>A0A0K2UQL6_LEPSM</name>
<dbReference type="RefSeq" id="XP_040571000.1">
    <property type="nucleotide sequence ID" value="XM_040715066.2"/>
</dbReference>
<sequence length="340" mass="38948">MAMEHNPSWFISLSEMVSKAVLNIVNVFSSCFRLPDGECLEEYSQINSLQRNKEILVEDRDSMALLASIFTGREERVQGLLMLPWINVNVHYANGNTPLILAVQGNNDKIVRLLLEHPMINVNQRGLDGYTALIRACYDRPDFVKILISRPETQINLSTYFGSSALTYAIRNGNTEAVQFLLSRPDIDINFQSRSGENPILEAVAYRKIEIAILLLHRSELNVNVVDEKERTPLIMAVQNGYALLVRLLLTRDCDIFCEDESGHNALYYALKRFNFEMAEILTDPFLYSQPQPLLNISRNVIRRLLLINLKKSQRLKKVIHSIPPWDLPRNLISFLAYDP</sequence>